<comment type="caution">
    <text evidence="2">The sequence shown here is derived from an EMBL/GenBank/DDBJ whole genome shotgun (WGS) entry which is preliminary data.</text>
</comment>
<dbReference type="InterPro" id="IPR011050">
    <property type="entry name" value="Pectin_lyase_fold/virulence"/>
</dbReference>
<sequence length="560" mass="62286">MVNIDRKHDPTKNAELISRLSEEKLNIFELVQETNELFREASEDYKPINVKNNTSFSSLLKNLSASFRRIIRTKSAFDHYKPFGTVVDKNGNVFPQWLEGLNEEYKTLLEEINREVHIEDFGAIGDGKTDCTDAFKMALGKGRVKVHIPEGVYVVKEIKLPSFTYLLGAGKGKTIIKLHDSAPKSRRLMTNKNHRTGNRNVHVKGMTLDWNVERLGSVEKTSTWGNHSSCLLFANVKFGWVKDVEAVNPGLHCFDISSPLYNYYGDGYRARGGSEFIWLDNLNGHGFGDDGITTHHSDNIFISNCHMCDPSGKTHKEGFSNSNGIEIDDGSRNVWLLNNSSARCFGGVEIKAHHNSSAASNVVIIGHLSVNDNRSYNFRHIGHHKENDPESKTAVNIQAANIISFKPVHTKLYANSSPRAMVVSAYKNVAVNHFTVIGDPSYDYGGEPAIALQYRSRNIILKNVKISGFTSAESDIKVFGGSNHADHIKIRNMISRHSAPKAIHIGKGVERAAIEKVYAEAVNGQAVVELAENNALLNEIDSNGFKQVLLKHSSEEQTTV</sequence>
<dbReference type="InterPro" id="IPR006626">
    <property type="entry name" value="PbH1"/>
</dbReference>
<dbReference type="InterPro" id="IPR024535">
    <property type="entry name" value="RHGA/B-epi-like_pectate_lyase"/>
</dbReference>
<dbReference type="Pfam" id="PF12708">
    <property type="entry name" value="Pect-lyase_RHGA_epim"/>
    <property type="match status" value="1"/>
</dbReference>
<organism evidence="2 3">
    <name type="scientific">Mesobacillus selenatarsenatis</name>
    <dbReference type="NCBI Taxonomy" id="388741"/>
    <lineage>
        <taxon>Bacteria</taxon>
        <taxon>Bacillati</taxon>
        <taxon>Bacillota</taxon>
        <taxon>Bacilli</taxon>
        <taxon>Bacillales</taxon>
        <taxon>Bacillaceae</taxon>
        <taxon>Mesobacillus</taxon>
    </lineage>
</organism>
<keyword evidence="2" id="KW-0456">Lyase</keyword>
<protein>
    <submittedName>
        <fullName evidence="2">Pectate lyase</fullName>
    </submittedName>
</protein>
<evidence type="ECO:0000259" key="1">
    <source>
        <dbReference type="Pfam" id="PF12708"/>
    </source>
</evidence>
<accession>A0A846TV28</accession>
<evidence type="ECO:0000313" key="3">
    <source>
        <dbReference type="Proteomes" id="UP000587942"/>
    </source>
</evidence>
<dbReference type="GO" id="GO:0016829">
    <property type="term" value="F:lyase activity"/>
    <property type="evidence" value="ECO:0007669"/>
    <property type="project" value="UniProtKB-KW"/>
</dbReference>
<reference evidence="2 3" key="1">
    <citation type="submission" date="2020-03" db="EMBL/GenBank/DDBJ databases">
        <authorList>
            <person name="Sun Q."/>
        </authorList>
    </citation>
    <scope>NUCLEOTIDE SEQUENCE [LARGE SCALE GENOMIC DNA]</scope>
    <source>
        <strain evidence="2 3">KACC 21451</strain>
    </source>
</reference>
<dbReference type="Gene3D" id="2.160.20.10">
    <property type="entry name" value="Single-stranded right-handed beta-helix, Pectin lyase-like"/>
    <property type="match status" value="1"/>
</dbReference>
<dbReference type="SMART" id="SM00710">
    <property type="entry name" value="PbH1"/>
    <property type="match status" value="6"/>
</dbReference>
<evidence type="ECO:0000313" key="2">
    <source>
        <dbReference type="EMBL" id="NKE06201.1"/>
    </source>
</evidence>
<dbReference type="InterPro" id="IPR012334">
    <property type="entry name" value="Pectin_lyas_fold"/>
</dbReference>
<proteinExistence type="predicted"/>
<dbReference type="SUPFAM" id="SSF51126">
    <property type="entry name" value="Pectin lyase-like"/>
    <property type="match status" value="1"/>
</dbReference>
<feature type="domain" description="Rhamnogalacturonase A/B/Epimerase-like pectate lyase" evidence="1">
    <location>
        <begin position="118"/>
        <end position="329"/>
    </location>
</feature>
<dbReference type="RefSeq" id="WP_167832626.1">
    <property type="nucleotide sequence ID" value="NZ_JAAVUM010000007.1"/>
</dbReference>
<gene>
    <name evidence="2" type="ORF">GWK17_12090</name>
</gene>
<dbReference type="Proteomes" id="UP000587942">
    <property type="component" value="Unassembled WGS sequence"/>
</dbReference>
<dbReference type="EMBL" id="JAAVUM010000007">
    <property type="protein sequence ID" value="NKE06201.1"/>
    <property type="molecule type" value="Genomic_DNA"/>
</dbReference>
<name>A0A846TV28_9BACI</name>
<dbReference type="AlphaFoldDB" id="A0A846TV28"/>